<comment type="caution">
    <text evidence="3">The sequence shown here is derived from an EMBL/GenBank/DDBJ whole genome shotgun (WGS) entry which is preliminary data.</text>
</comment>
<accession>A0A2S4PLU7</accession>
<feature type="signal peptide" evidence="2">
    <location>
        <begin position="1"/>
        <end position="22"/>
    </location>
</feature>
<evidence type="ECO:0000256" key="2">
    <source>
        <dbReference type="SAM" id="SignalP"/>
    </source>
</evidence>
<keyword evidence="1" id="KW-0812">Transmembrane</keyword>
<feature type="transmembrane region" description="Helical" evidence="1">
    <location>
        <begin position="172"/>
        <end position="190"/>
    </location>
</feature>
<dbReference type="AlphaFoldDB" id="A0A2S4PLU7"/>
<protein>
    <submittedName>
        <fullName evidence="3">Uncharacterized protein</fullName>
    </submittedName>
</protein>
<reference evidence="3 4" key="1">
    <citation type="submission" date="2017-10" db="EMBL/GenBank/DDBJ databases">
        <title>Development of genomic resources for the powdery mildew, Erysiphe pulchra.</title>
        <authorList>
            <person name="Wadl P.A."/>
            <person name="Mack B.M."/>
            <person name="Moore G."/>
            <person name="Beltz S.B."/>
        </authorList>
    </citation>
    <scope>NUCLEOTIDE SEQUENCE [LARGE SCALE GENOMIC DNA]</scope>
    <source>
        <strain evidence="3">Cflorida</strain>
    </source>
</reference>
<evidence type="ECO:0000313" key="3">
    <source>
        <dbReference type="EMBL" id="POS83016.1"/>
    </source>
</evidence>
<proteinExistence type="predicted"/>
<keyword evidence="2" id="KW-0732">Signal</keyword>
<name>A0A2S4PLU7_9PEZI</name>
<gene>
    <name evidence="3" type="ORF">EPUL_006260</name>
</gene>
<evidence type="ECO:0000313" key="4">
    <source>
        <dbReference type="Proteomes" id="UP000237438"/>
    </source>
</evidence>
<dbReference type="Proteomes" id="UP000237438">
    <property type="component" value="Unassembled WGS sequence"/>
</dbReference>
<keyword evidence="1" id="KW-0472">Membrane</keyword>
<sequence>MRAILPISSLLHSTVLFQLSGALPIQDFFYSSASTPDNNEESSLSSISTFVSDFLSTHKVTIPQPNFEFFSLINDYSSSTYEEALETLNSMLDFIPYSYSSQELDSILNQEEEILEFEYSDSDFQKEPELSIYSPGWEDCSQSQGAVPEKKQEANIIGHTILLSELKGRGDIVVVGIVLLFLITCFTLEMSKRWNQHRKNLKNYRQNGAHLVKENMSDSFNEKKYLSSIEALPLYNSVDEKKLSTGLQIQSNHDQKELKMALEETSNDSLPQ</sequence>
<dbReference type="EMBL" id="PEDP01001980">
    <property type="protein sequence ID" value="POS83016.1"/>
    <property type="molecule type" value="Genomic_DNA"/>
</dbReference>
<keyword evidence="4" id="KW-1185">Reference proteome</keyword>
<feature type="chain" id="PRO_5015583558" evidence="2">
    <location>
        <begin position="23"/>
        <end position="272"/>
    </location>
</feature>
<evidence type="ECO:0000256" key="1">
    <source>
        <dbReference type="SAM" id="Phobius"/>
    </source>
</evidence>
<organism evidence="3 4">
    <name type="scientific">Erysiphe pulchra</name>
    <dbReference type="NCBI Taxonomy" id="225359"/>
    <lineage>
        <taxon>Eukaryota</taxon>
        <taxon>Fungi</taxon>
        <taxon>Dikarya</taxon>
        <taxon>Ascomycota</taxon>
        <taxon>Pezizomycotina</taxon>
        <taxon>Leotiomycetes</taxon>
        <taxon>Erysiphales</taxon>
        <taxon>Erysiphaceae</taxon>
        <taxon>Erysiphe</taxon>
    </lineage>
</organism>
<dbReference type="OrthoDB" id="3597602at2759"/>
<keyword evidence="1" id="KW-1133">Transmembrane helix</keyword>